<evidence type="ECO:0000313" key="2">
    <source>
        <dbReference type="Proteomes" id="UP000886722"/>
    </source>
</evidence>
<organism evidence="1 2">
    <name type="scientific">Candidatus Caccoplasma intestinavium</name>
    <dbReference type="NCBI Taxonomy" id="2840716"/>
    <lineage>
        <taxon>Bacteria</taxon>
        <taxon>Pseudomonadati</taxon>
        <taxon>Bacteroidota</taxon>
        <taxon>Bacteroidia</taxon>
        <taxon>Bacteroidales</taxon>
        <taxon>Bacteroidaceae</taxon>
        <taxon>Bacteroidaceae incertae sedis</taxon>
        <taxon>Candidatus Caccoplasma</taxon>
    </lineage>
</organism>
<gene>
    <name evidence="1" type="ORF">IAD06_04430</name>
</gene>
<sequence length="136" mass="15510">MRYPNRILPLGSLLAAFLILILPGIREIEYLIPTGSHAETSIPATSQKEGDSPQNGKSCFIDVPGESQPFILQQNPPLHVCGSEVRQHTTTPTDLQSRHILLFRTFYKKLHTEQIIRQALLHTDGYFFYMLCRMLM</sequence>
<reference evidence="1" key="2">
    <citation type="journal article" date="2021" name="PeerJ">
        <title>Extensive microbial diversity within the chicken gut microbiome revealed by metagenomics and culture.</title>
        <authorList>
            <person name="Gilroy R."/>
            <person name="Ravi A."/>
            <person name="Getino M."/>
            <person name="Pursley I."/>
            <person name="Horton D.L."/>
            <person name="Alikhan N.F."/>
            <person name="Baker D."/>
            <person name="Gharbi K."/>
            <person name="Hall N."/>
            <person name="Watson M."/>
            <person name="Adriaenssens E.M."/>
            <person name="Foster-Nyarko E."/>
            <person name="Jarju S."/>
            <person name="Secka A."/>
            <person name="Antonio M."/>
            <person name="Oren A."/>
            <person name="Chaudhuri R.R."/>
            <person name="La Ragione R."/>
            <person name="Hildebrand F."/>
            <person name="Pallen M.J."/>
        </authorList>
    </citation>
    <scope>NUCLEOTIDE SEQUENCE</scope>
    <source>
        <strain evidence="1">21143</strain>
    </source>
</reference>
<accession>A0A9D1KDJ5</accession>
<comment type="caution">
    <text evidence="1">The sequence shown here is derived from an EMBL/GenBank/DDBJ whole genome shotgun (WGS) entry which is preliminary data.</text>
</comment>
<dbReference type="EMBL" id="DVKT01000034">
    <property type="protein sequence ID" value="HIT39266.1"/>
    <property type="molecule type" value="Genomic_DNA"/>
</dbReference>
<name>A0A9D1KDJ5_9BACT</name>
<reference evidence="1" key="1">
    <citation type="submission" date="2020-10" db="EMBL/GenBank/DDBJ databases">
        <authorList>
            <person name="Gilroy R."/>
        </authorList>
    </citation>
    <scope>NUCLEOTIDE SEQUENCE</scope>
    <source>
        <strain evidence="1">21143</strain>
    </source>
</reference>
<dbReference type="AlphaFoldDB" id="A0A9D1KDJ5"/>
<protein>
    <submittedName>
        <fullName evidence="1">Uncharacterized protein</fullName>
    </submittedName>
</protein>
<dbReference type="Proteomes" id="UP000886722">
    <property type="component" value="Unassembled WGS sequence"/>
</dbReference>
<evidence type="ECO:0000313" key="1">
    <source>
        <dbReference type="EMBL" id="HIT39266.1"/>
    </source>
</evidence>
<proteinExistence type="predicted"/>